<dbReference type="Gene3D" id="1.10.510.10">
    <property type="entry name" value="Transferase(Phosphotransferase) domain 1"/>
    <property type="match status" value="1"/>
</dbReference>
<accession>A0A8H3GFJ9</accession>
<evidence type="ECO:0000313" key="3">
    <source>
        <dbReference type="EMBL" id="CAE6446944.1"/>
    </source>
</evidence>
<evidence type="ECO:0000259" key="2">
    <source>
        <dbReference type="PROSITE" id="PS50011"/>
    </source>
</evidence>
<dbReference type="GO" id="GO:0004674">
    <property type="term" value="F:protein serine/threonine kinase activity"/>
    <property type="evidence" value="ECO:0007669"/>
    <property type="project" value="TreeGrafter"/>
</dbReference>
<dbReference type="Pfam" id="PF07714">
    <property type="entry name" value="PK_Tyr_Ser-Thr"/>
    <property type="match status" value="1"/>
</dbReference>
<name>A0A8H3GFJ9_9AGAM</name>
<proteinExistence type="predicted"/>
<dbReference type="InterPro" id="IPR051681">
    <property type="entry name" value="Ser/Thr_Kinases-Pseudokinases"/>
</dbReference>
<dbReference type="SUPFAM" id="SSF56112">
    <property type="entry name" value="Protein kinase-like (PK-like)"/>
    <property type="match status" value="1"/>
</dbReference>
<dbReference type="Proteomes" id="UP000663831">
    <property type="component" value="Unassembled WGS sequence"/>
</dbReference>
<comment type="caution">
    <text evidence="3">The sequence shown here is derived from an EMBL/GenBank/DDBJ whole genome shotgun (WGS) entry which is preliminary data.</text>
</comment>
<evidence type="ECO:0000256" key="1">
    <source>
        <dbReference type="SAM" id="MobiDB-lite"/>
    </source>
</evidence>
<feature type="domain" description="Protein kinase" evidence="2">
    <location>
        <begin position="129"/>
        <end position="389"/>
    </location>
</feature>
<feature type="region of interest" description="Disordered" evidence="1">
    <location>
        <begin position="57"/>
        <end position="81"/>
    </location>
</feature>
<reference evidence="3" key="1">
    <citation type="submission" date="2021-01" db="EMBL/GenBank/DDBJ databases">
        <authorList>
            <person name="Kaushik A."/>
        </authorList>
    </citation>
    <scope>NUCLEOTIDE SEQUENCE</scope>
    <source>
        <strain evidence="3">AG3-1AP</strain>
    </source>
</reference>
<dbReference type="PANTHER" id="PTHR44329">
    <property type="entry name" value="SERINE/THREONINE-PROTEIN KINASE TNNI3K-RELATED"/>
    <property type="match status" value="1"/>
</dbReference>
<gene>
    <name evidence="3" type="ORF">RDB_LOCUS61101</name>
</gene>
<dbReference type="InterPro" id="IPR000719">
    <property type="entry name" value="Prot_kinase_dom"/>
</dbReference>
<dbReference type="InterPro" id="IPR011009">
    <property type="entry name" value="Kinase-like_dom_sf"/>
</dbReference>
<dbReference type="GO" id="GO:0005524">
    <property type="term" value="F:ATP binding"/>
    <property type="evidence" value="ECO:0007669"/>
    <property type="project" value="InterPro"/>
</dbReference>
<dbReference type="PROSITE" id="PS50011">
    <property type="entry name" value="PROTEIN_KINASE_DOM"/>
    <property type="match status" value="1"/>
</dbReference>
<protein>
    <recommendedName>
        <fullName evidence="2">Protein kinase domain-containing protein</fullName>
    </recommendedName>
</protein>
<dbReference type="EMBL" id="CAJMWV010001822">
    <property type="protein sequence ID" value="CAE6446944.1"/>
    <property type="molecule type" value="Genomic_DNA"/>
</dbReference>
<dbReference type="InterPro" id="IPR001245">
    <property type="entry name" value="Ser-Thr/Tyr_kinase_cat_dom"/>
</dbReference>
<organism evidence="3 4">
    <name type="scientific">Rhizoctonia solani</name>
    <dbReference type="NCBI Taxonomy" id="456999"/>
    <lineage>
        <taxon>Eukaryota</taxon>
        <taxon>Fungi</taxon>
        <taxon>Dikarya</taxon>
        <taxon>Basidiomycota</taxon>
        <taxon>Agaricomycotina</taxon>
        <taxon>Agaricomycetes</taxon>
        <taxon>Cantharellales</taxon>
        <taxon>Ceratobasidiaceae</taxon>
        <taxon>Rhizoctonia</taxon>
    </lineage>
</organism>
<feature type="compositionally biased region" description="Basic and acidic residues" evidence="1">
    <location>
        <begin position="70"/>
        <end position="81"/>
    </location>
</feature>
<dbReference type="AlphaFoldDB" id="A0A8H3GFJ9"/>
<feature type="compositionally biased region" description="Polar residues" evidence="1">
    <location>
        <begin position="57"/>
        <end position="69"/>
    </location>
</feature>
<evidence type="ECO:0000313" key="4">
    <source>
        <dbReference type="Proteomes" id="UP000663831"/>
    </source>
</evidence>
<dbReference type="OrthoDB" id="346907at2759"/>
<sequence length="390" mass="43787">MKNLNKGIQSLDFRTQFYVTTSWVSTQFYMIKLDVSTKTFVFESSPRLSALQQPTVTQAVEPNENSVSHEQTDRVGLDRDPADISNNTGPLVFSDCESSAEVNQAVDGSLANLYVYGCRVMSDESKLHKLDPDPVAEGGHGFIYHGKLDEDEVAIKYPKIAVNQTTDRKRQLVQNAAYEALIWWQCDHPNIQKLTAVTRFDDQFAMISPWMRQGDLSKIITHHSLSWKDRFVLSTQVCDSVAYLHSLNISNILLSDNGIPKLADFGSAVKEGLPAPRREPIASLRWMPSEIWRGAKPSPQSDVYSLAMVSFDTILEIFTGAVPYSEVQGPAVIVRIARGILPERPENQLPSGHTQYDRLWTSLVSCWALNPLDRPTAVEVRDQLKSIFLD</sequence>